<evidence type="ECO:0000259" key="6">
    <source>
        <dbReference type="Pfam" id="PF01699"/>
    </source>
</evidence>
<dbReference type="RefSeq" id="WP_123304214.1">
    <property type="nucleotide sequence ID" value="NZ_RKHK01000001.1"/>
</dbReference>
<dbReference type="InterPro" id="IPR044880">
    <property type="entry name" value="NCX_ion-bd_dom_sf"/>
</dbReference>
<feature type="transmembrane region" description="Helical" evidence="5">
    <location>
        <begin position="293"/>
        <end position="312"/>
    </location>
</feature>
<dbReference type="NCBIfam" id="TIGR00367">
    <property type="entry name" value="calcium/sodium antiporter"/>
    <property type="match status" value="1"/>
</dbReference>
<accession>A0A3N2BF07</accession>
<feature type="transmembrane region" description="Helical" evidence="5">
    <location>
        <begin position="255"/>
        <end position="278"/>
    </location>
</feature>
<dbReference type="Proteomes" id="UP000280668">
    <property type="component" value="Unassembled WGS sequence"/>
</dbReference>
<evidence type="ECO:0000313" key="7">
    <source>
        <dbReference type="EMBL" id="ROR73839.1"/>
    </source>
</evidence>
<dbReference type="InterPro" id="IPR004837">
    <property type="entry name" value="NaCa_Exmemb"/>
</dbReference>
<evidence type="ECO:0000256" key="1">
    <source>
        <dbReference type="ARBA" id="ARBA00004141"/>
    </source>
</evidence>
<dbReference type="PANTHER" id="PTHR10846:SF8">
    <property type="entry name" value="INNER MEMBRANE PROTEIN YRBG"/>
    <property type="match status" value="1"/>
</dbReference>
<evidence type="ECO:0000313" key="8">
    <source>
        <dbReference type="Proteomes" id="UP000280668"/>
    </source>
</evidence>
<dbReference type="EMBL" id="RKHK01000001">
    <property type="protein sequence ID" value="ROR73839.1"/>
    <property type="molecule type" value="Genomic_DNA"/>
</dbReference>
<feature type="domain" description="Sodium/calcium exchanger membrane region" evidence="6">
    <location>
        <begin position="191"/>
        <end position="333"/>
    </location>
</feature>
<evidence type="ECO:0000256" key="3">
    <source>
        <dbReference type="ARBA" id="ARBA00022989"/>
    </source>
</evidence>
<keyword evidence="4 5" id="KW-0472">Membrane</keyword>
<feature type="transmembrane region" description="Helical" evidence="5">
    <location>
        <begin position="131"/>
        <end position="148"/>
    </location>
</feature>
<feature type="transmembrane region" description="Helical" evidence="5">
    <location>
        <begin position="188"/>
        <end position="209"/>
    </location>
</feature>
<dbReference type="GO" id="GO:0005886">
    <property type="term" value="C:plasma membrane"/>
    <property type="evidence" value="ECO:0007669"/>
    <property type="project" value="TreeGrafter"/>
</dbReference>
<feature type="domain" description="Sodium/calcium exchanger membrane region" evidence="6">
    <location>
        <begin position="6"/>
        <end position="143"/>
    </location>
</feature>
<dbReference type="AlphaFoldDB" id="A0A3N2BF07"/>
<keyword evidence="8" id="KW-1185">Reference proteome</keyword>
<protein>
    <submittedName>
        <fullName evidence="7">Cation:H+ antiporter</fullName>
    </submittedName>
</protein>
<dbReference type="GO" id="GO:0006874">
    <property type="term" value="P:intracellular calcium ion homeostasis"/>
    <property type="evidence" value="ECO:0007669"/>
    <property type="project" value="TreeGrafter"/>
</dbReference>
<keyword evidence="2 5" id="KW-0812">Transmembrane</keyword>
<sequence>MTLTNVLLVLGGMALLTAGGETLVRGAASLARTIGMSSLIVGLTVVSFATSAPELAVSTGAALSGSPGLAVGNVVGSNIVNILLVLGLSAIVVPLMVNSRLVRTDLPVMIGLSIAMLLLALDGSFTRLDGALLFGALVAYLAWTAIRVRRGGPEVAAGLVEEAGDEDSPGPLARRLAFLRATKARSTVTDLVLVAIGVGLLVGGAQLMVRGATEIAASFGVSDLVIGLTVVAVGTSLPELATSLIAALRGERDMAVGNIVGSNIFNIGAVLGLTSLIAPDGVRVDPAAINFDIPIMVAVALVLLPLAFTGYLISRFEGVVLVAFYGAYVAFLLLAAADHDALEPFSTAMLWFVLPLTAVWLIGFLVFELVQRRRGDAPAGAE</sequence>
<evidence type="ECO:0000256" key="2">
    <source>
        <dbReference type="ARBA" id="ARBA00022692"/>
    </source>
</evidence>
<feature type="transmembrane region" description="Helical" evidence="5">
    <location>
        <begin position="79"/>
        <end position="97"/>
    </location>
</feature>
<reference evidence="7 8" key="1">
    <citation type="submission" date="2018-11" db="EMBL/GenBank/DDBJ databases">
        <title>Sequencing the genomes of 1000 actinobacteria strains.</title>
        <authorList>
            <person name="Klenk H.-P."/>
        </authorList>
    </citation>
    <scope>NUCLEOTIDE SEQUENCE [LARGE SCALE GENOMIC DNA]</scope>
    <source>
        <strain evidence="7 8">DSM 11294</strain>
    </source>
</reference>
<feature type="transmembrane region" description="Helical" evidence="5">
    <location>
        <begin position="106"/>
        <end position="125"/>
    </location>
</feature>
<dbReference type="Pfam" id="PF01699">
    <property type="entry name" value="Na_Ca_ex"/>
    <property type="match status" value="2"/>
</dbReference>
<dbReference type="GO" id="GO:0005262">
    <property type="term" value="F:calcium channel activity"/>
    <property type="evidence" value="ECO:0007669"/>
    <property type="project" value="TreeGrafter"/>
</dbReference>
<evidence type="ECO:0000256" key="5">
    <source>
        <dbReference type="SAM" id="Phobius"/>
    </source>
</evidence>
<name>A0A3N2BF07_9MICO</name>
<evidence type="ECO:0000256" key="4">
    <source>
        <dbReference type="ARBA" id="ARBA00023136"/>
    </source>
</evidence>
<proteinExistence type="predicted"/>
<gene>
    <name evidence="7" type="ORF">EDD31_2230</name>
</gene>
<feature type="transmembrane region" description="Helical" evidence="5">
    <location>
        <begin position="349"/>
        <end position="370"/>
    </location>
</feature>
<keyword evidence="3 5" id="KW-1133">Transmembrane helix</keyword>
<organism evidence="7 8">
    <name type="scientific">Bogoriella caseilytica</name>
    <dbReference type="NCBI Taxonomy" id="56055"/>
    <lineage>
        <taxon>Bacteria</taxon>
        <taxon>Bacillati</taxon>
        <taxon>Actinomycetota</taxon>
        <taxon>Actinomycetes</taxon>
        <taxon>Micrococcales</taxon>
        <taxon>Bogoriellaceae</taxon>
        <taxon>Bogoriella</taxon>
    </lineage>
</organism>
<dbReference type="GO" id="GO:0008273">
    <property type="term" value="F:calcium, potassium:sodium antiporter activity"/>
    <property type="evidence" value="ECO:0007669"/>
    <property type="project" value="TreeGrafter"/>
</dbReference>
<feature type="transmembrane region" description="Helical" evidence="5">
    <location>
        <begin position="319"/>
        <end position="337"/>
    </location>
</feature>
<dbReference type="PANTHER" id="PTHR10846">
    <property type="entry name" value="SODIUM/POTASSIUM/CALCIUM EXCHANGER"/>
    <property type="match status" value="1"/>
</dbReference>
<dbReference type="OrthoDB" id="9794225at2"/>
<dbReference type="InterPro" id="IPR004481">
    <property type="entry name" value="K/Na/Ca-exchanger"/>
</dbReference>
<dbReference type="Gene3D" id="1.20.1420.30">
    <property type="entry name" value="NCX, central ion-binding region"/>
    <property type="match status" value="2"/>
</dbReference>
<comment type="subcellular location">
    <subcellularLocation>
        <location evidence="1">Membrane</location>
        <topology evidence="1">Multi-pass membrane protein</topology>
    </subcellularLocation>
</comment>
<comment type="caution">
    <text evidence="7">The sequence shown here is derived from an EMBL/GenBank/DDBJ whole genome shotgun (WGS) entry which is preliminary data.</text>
</comment>